<reference evidence="2" key="2">
    <citation type="submission" date="2018-08" db="UniProtKB">
        <authorList>
            <consortium name="EnsemblPlants"/>
        </authorList>
    </citation>
    <scope>IDENTIFICATION</scope>
    <source>
        <strain evidence="2">Yugu1</strain>
    </source>
</reference>
<dbReference type="EnsemblPlants" id="KQK96319">
    <property type="protein sequence ID" value="KQK96319"/>
    <property type="gene ID" value="SETIT_011919mg"/>
</dbReference>
<proteinExistence type="inferred from homology"/>
<dbReference type="Proteomes" id="UP000004995">
    <property type="component" value="Unassembled WGS sequence"/>
</dbReference>
<dbReference type="PANTHER" id="PTHR31147">
    <property type="entry name" value="ACYL TRANSFERASE 4"/>
    <property type="match status" value="1"/>
</dbReference>
<accession>K3YCH2</accession>
<organism evidence="2 3">
    <name type="scientific">Setaria italica</name>
    <name type="common">Foxtail millet</name>
    <name type="synonym">Panicum italicum</name>
    <dbReference type="NCBI Taxonomy" id="4555"/>
    <lineage>
        <taxon>Eukaryota</taxon>
        <taxon>Viridiplantae</taxon>
        <taxon>Streptophyta</taxon>
        <taxon>Embryophyta</taxon>
        <taxon>Tracheophyta</taxon>
        <taxon>Spermatophyta</taxon>
        <taxon>Magnoliopsida</taxon>
        <taxon>Liliopsida</taxon>
        <taxon>Poales</taxon>
        <taxon>Poaceae</taxon>
        <taxon>PACMAD clade</taxon>
        <taxon>Panicoideae</taxon>
        <taxon>Panicodae</taxon>
        <taxon>Paniceae</taxon>
        <taxon>Cenchrinae</taxon>
        <taxon>Setaria</taxon>
    </lineage>
</organism>
<protein>
    <submittedName>
        <fullName evidence="2">Uncharacterized protein</fullName>
    </submittedName>
</protein>
<evidence type="ECO:0000313" key="3">
    <source>
        <dbReference type="Proteomes" id="UP000004995"/>
    </source>
</evidence>
<dbReference type="Gramene" id="KQK96319">
    <property type="protein sequence ID" value="KQK96319"/>
    <property type="gene ID" value="SETIT_011919mg"/>
</dbReference>
<evidence type="ECO:0000256" key="1">
    <source>
        <dbReference type="ARBA" id="ARBA00009861"/>
    </source>
</evidence>
<comment type="similarity">
    <text evidence="1">Belongs to the plant acyltransferase family.</text>
</comment>
<dbReference type="InterPro" id="IPR023213">
    <property type="entry name" value="CAT-like_dom_sf"/>
</dbReference>
<dbReference type="eggNOG" id="ENOG502SK9M">
    <property type="taxonomic scope" value="Eukaryota"/>
</dbReference>
<evidence type="ECO:0000313" key="2">
    <source>
        <dbReference type="EnsemblPlants" id="KQK96319"/>
    </source>
</evidence>
<reference evidence="3" key="1">
    <citation type="journal article" date="2012" name="Nat. Biotechnol.">
        <title>Reference genome sequence of the model plant Setaria.</title>
        <authorList>
            <person name="Bennetzen J.L."/>
            <person name="Schmutz J."/>
            <person name="Wang H."/>
            <person name="Percifield R."/>
            <person name="Hawkins J."/>
            <person name="Pontaroli A.C."/>
            <person name="Estep M."/>
            <person name="Feng L."/>
            <person name="Vaughn J.N."/>
            <person name="Grimwood J."/>
            <person name="Jenkins J."/>
            <person name="Barry K."/>
            <person name="Lindquist E."/>
            <person name="Hellsten U."/>
            <person name="Deshpande S."/>
            <person name="Wang X."/>
            <person name="Wu X."/>
            <person name="Mitros T."/>
            <person name="Triplett J."/>
            <person name="Yang X."/>
            <person name="Ye C.Y."/>
            <person name="Mauro-Herrera M."/>
            <person name="Wang L."/>
            <person name="Li P."/>
            <person name="Sharma M."/>
            <person name="Sharma R."/>
            <person name="Ronald P.C."/>
            <person name="Panaud O."/>
            <person name="Kellogg E.A."/>
            <person name="Brutnell T.P."/>
            <person name="Doust A.N."/>
            <person name="Tuskan G.A."/>
            <person name="Rokhsar D."/>
            <person name="Devos K.M."/>
        </authorList>
    </citation>
    <scope>NUCLEOTIDE SEQUENCE [LARGE SCALE GENOMIC DNA]</scope>
    <source>
        <strain evidence="3">cv. Yugu1</strain>
    </source>
</reference>
<dbReference type="Gene3D" id="3.30.559.10">
    <property type="entry name" value="Chloramphenicol acetyltransferase-like domain"/>
    <property type="match status" value="1"/>
</dbReference>
<dbReference type="HOGENOM" id="CLU_014546_4_1_1"/>
<dbReference type="PANTHER" id="PTHR31147:SF41">
    <property type="entry name" value="OS01G0179000 PROTEIN"/>
    <property type="match status" value="1"/>
</dbReference>
<dbReference type="EMBL" id="AGNK02004088">
    <property type="status" value="NOT_ANNOTATED_CDS"/>
    <property type="molecule type" value="Genomic_DNA"/>
</dbReference>
<dbReference type="GO" id="GO:0016747">
    <property type="term" value="F:acyltransferase activity, transferring groups other than amino-acyl groups"/>
    <property type="evidence" value="ECO:0007669"/>
    <property type="project" value="UniProtKB-ARBA"/>
</dbReference>
<dbReference type="InterPro" id="IPR050898">
    <property type="entry name" value="Plant_acyltransferase"/>
</dbReference>
<dbReference type="OMA" id="HEPFPRR"/>
<name>K3YCH2_SETIT</name>
<dbReference type="InParanoid" id="K3YCH2"/>
<keyword evidence="3" id="KW-1185">Reference proteome</keyword>
<sequence length="171" mass="18742">MNSGTWCRELLTTLSYDTAHAGARCSAFEALIATASRTRVAGFGADAVIHLCFAMSTRALLRGSLPRGGTGFYGSCYYIMRVSAPAWKVASSSVAKVVRLIKDGKRRMPAEFARWAAGRSACRAAHEPFPRRHQPTTCILVRPRAHHKPGGTWLLTQCITAEFHKAMLEMS</sequence>
<dbReference type="AlphaFoldDB" id="K3YCH2"/>